<protein>
    <submittedName>
        <fullName evidence="1">Uncharacterized protein</fullName>
    </submittedName>
</protein>
<gene>
    <name evidence="1" type="ORF">HNQ39_002547</name>
</gene>
<comment type="caution">
    <text evidence="1">The sequence shown here is derived from an EMBL/GenBank/DDBJ whole genome shotgun (WGS) entry which is preliminary data.</text>
</comment>
<keyword evidence="2" id="KW-1185">Reference proteome</keyword>
<proteinExistence type="predicted"/>
<organism evidence="1 2">
    <name type="scientific">Armatimonas rosea</name>
    <dbReference type="NCBI Taxonomy" id="685828"/>
    <lineage>
        <taxon>Bacteria</taxon>
        <taxon>Bacillati</taxon>
        <taxon>Armatimonadota</taxon>
        <taxon>Armatimonadia</taxon>
        <taxon>Armatimonadales</taxon>
        <taxon>Armatimonadaceae</taxon>
        <taxon>Armatimonas</taxon>
    </lineage>
</organism>
<sequence>MSNDSVSQQSIVLIVLEADGKTQMGHITLEEFYSVPAGQSEGFSVREDLTGQMAELTQTTLQVLAQEGLAPIQDALDLQISISRALMGTHSGDIQIPVAVRPLAANTAPQVAVPQPPYRPPISPDVSDDLFNINDV</sequence>
<evidence type="ECO:0000313" key="2">
    <source>
        <dbReference type="Proteomes" id="UP000520814"/>
    </source>
</evidence>
<name>A0A7W9SQ41_ARMRO</name>
<dbReference type="RefSeq" id="WP_184196296.1">
    <property type="nucleotide sequence ID" value="NZ_JACHGW010000002.1"/>
</dbReference>
<dbReference type="AlphaFoldDB" id="A0A7W9SQ41"/>
<reference evidence="1 2" key="1">
    <citation type="submission" date="2020-08" db="EMBL/GenBank/DDBJ databases">
        <title>Genomic Encyclopedia of Type Strains, Phase IV (KMG-IV): sequencing the most valuable type-strain genomes for metagenomic binning, comparative biology and taxonomic classification.</title>
        <authorList>
            <person name="Goeker M."/>
        </authorList>
    </citation>
    <scope>NUCLEOTIDE SEQUENCE [LARGE SCALE GENOMIC DNA]</scope>
    <source>
        <strain evidence="1 2">DSM 23562</strain>
    </source>
</reference>
<accession>A0A7W9SQ41</accession>
<dbReference type="Proteomes" id="UP000520814">
    <property type="component" value="Unassembled WGS sequence"/>
</dbReference>
<dbReference type="EMBL" id="JACHGW010000002">
    <property type="protein sequence ID" value="MBB6050756.1"/>
    <property type="molecule type" value="Genomic_DNA"/>
</dbReference>
<evidence type="ECO:0000313" key="1">
    <source>
        <dbReference type="EMBL" id="MBB6050756.1"/>
    </source>
</evidence>